<organism evidence="2 3">
    <name type="scientific">Daphnia magna</name>
    <dbReference type="NCBI Taxonomy" id="35525"/>
    <lineage>
        <taxon>Eukaryota</taxon>
        <taxon>Metazoa</taxon>
        <taxon>Ecdysozoa</taxon>
        <taxon>Arthropoda</taxon>
        <taxon>Crustacea</taxon>
        <taxon>Branchiopoda</taxon>
        <taxon>Diplostraca</taxon>
        <taxon>Cladocera</taxon>
        <taxon>Anomopoda</taxon>
        <taxon>Daphniidae</taxon>
        <taxon>Daphnia</taxon>
    </lineage>
</organism>
<evidence type="ECO:0000256" key="1">
    <source>
        <dbReference type="SAM" id="MobiDB-lite"/>
    </source>
</evidence>
<dbReference type="Proteomes" id="UP001234178">
    <property type="component" value="Unassembled WGS sequence"/>
</dbReference>
<gene>
    <name evidence="2" type="ORF">OUZ56_029362</name>
</gene>
<sequence length="107" mass="12003">MKITEISVIFGEFQELSFLADFDKNGKAMLEIPEPEPDGSETDNLKENLNGENMTKTGVTKEQRPKKINVRQGTNELLLYGHMTMSGSKYETRIFEYSPPDGATGNL</sequence>
<reference evidence="2 3" key="1">
    <citation type="journal article" date="2023" name="Nucleic Acids Res.">
        <title>The hologenome of Daphnia magna reveals possible DNA methylation and microbiome-mediated evolution of the host genome.</title>
        <authorList>
            <person name="Chaturvedi A."/>
            <person name="Li X."/>
            <person name="Dhandapani V."/>
            <person name="Marshall H."/>
            <person name="Kissane S."/>
            <person name="Cuenca-Cambronero M."/>
            <person name="Asole G."/>
            <person name="Calvet F."/>
            <person name="Ruiz-Romero M."/>
            <person name="Marangio P."/>
            <person name="Guigo R."/>
            <person name="Rago D."/>
            <person name="Mirbahai L."/>
            <person name="Eastwood N."/>
            <person name="Colbourne J.K."/>
            <person name="Zhou J."/>
            <person name="Mallon E."/>
            <person name="Orsini L."/>
        </authorList>
    </citation>
    <scope>NUCLEOTIDE SEQUENCE [LARGE SCALE GENOMIC DNA]</scope>
    <source>
        <strain evidence="2">LRV0_1</strain>
    </source>
</reference>
<evidence type="ECO:0000313" key="2">
    <source>
        <dbReference type="EMBL" id="KAK4037325.1"/>
    </source>
</evidence>
<keyword evidence="3" id="KW-1185">Reference proteome</keyword>
<feature type="region of interest" description="Disordered" evidence="1">
    <location>
        <begin position="29"/>
        <end position="64"/>
    </location>
</feature>
<comment type="caution">
    <text evidence="2">The sequence shown here is derived from an EMBL/GenBank/DDBJ whole genome shotgun (WGS) entry which is preliminary data.</text>
</comment>
<protein>
    <submittedName>
        <fullName evidence="2">Uncharacterized protein</fullName>
    </submittedName>
</protein>
<proteinExistence type="predicted"/>
<evidence type="ECO:0000313" key="3">
    <source>
        <dbReference type="Proteomes" id="UP001234178"/>
    </source>
</evidence>
<accession>A0ABR0B6M0</accession>
<dbReference type="EMBL" id="JAOYFB010000040">
    <property type="protein sequence ID" value="KAK4037325.1"/>
    <property type="molecule type" value="Genomic_DNA"/>
</dbReference>
<name>A0ABR0B6M0_9CRUS</name>